<gene>
    <name evidence="7" type="ORF">FHS65_000795</name>
</gene>
<sequence>MRSILTMTTVAACGLMLTGCATTGYGDYASACERDYARNRELATGAGAALGAAVGAAVAGEGNREEGAAIGAIAGALIGRELSEEDDPCGYGFGGYNDDYRYGRERVYWRDDNRRW</sequence>
<comment type="caution">
    <text evidence="7">The sequence shown here is derived from an EMBL/GenBank/DDBJ whole genome shotgun (WGS) entry which is preliminary data.</text>
</comment>
<feature type="signal peptide" evidence="5">
    <location>
        <begin position="1"/>
        <end position="23"/>
    </location>
</feature>
<evidence type="ECO:0000259" key="6">
    <source>
        <dbReference type="Pfam" id="PF05433"/>
    </source>
</evidence>
<evidence type="ECO:0000313" key="7">
    <source>
        <dbReference type="EMBL" id="MBB5660055.1"/>
    </source>
</evidence>
<evidence type="ECO:0000256" key="1">
    <source>
        <dbReference type="ARBA" id="ARBA00004459"/>
    </source>
</evidence>
<protein>
    <recommendedName>
        <fullName evidence="3">17 kDa surface antigen</fullName>
    </recommendedName>
</protein>
<dbReference type="RefSeq" id="WP_206423387.1">
    <property type="nucleotide sequence ID" value="NZ_JACIJB010000002.1"/>
</dbReference>
<dbReference type="Pfam" id="PF05433">
    <property type="entry name" value="Rick_17kDa_Anti"/>
    <property type="match status" value="1"/>
</dbReference>
<accession>A0A7W9E7U7</accession>
<evidence type="ECO:0000256" key="2">
    <source>
        <dbReference type="ARBA" id="ARBA00008681"/>
    </source>
</evidence>
<dbReference type="InterPro" id="IPR008816">
    <property type="entry name" value="Gly_zipper_2TM_dom"/>
</dbReference>
<dbReference type="PROSITE" id="PS51257">
    <property type="entry name" value="PROKAR_LIPOPROTEIN"/>
    <property type="match status" value="1"/>
</dbReference>
<keyword evidence="8" id="KW-1185">Reference proteome</keyword>
<keyword evidence="5" id="KW-0732">Signal</keyword>
<feature type="domain" description="Glycine zipper 2TM" evidence="6">
    <location>
        <begin position="43"/>
        <end position="81"/>
    </location>
</feature>
<evidence type="ECO:0000313" key="8">
    <source>
        <dbReference type="Proteomes" id="UP000548978"/>
    </source>
</evidence>
<proteinExistence type="inferred from homology"/>
<name>A0A7W9E7U7_9CAUL</name>
<comment type="subcellular location">
    <subcellularLocation>
        <location evidence="1">Cell outer membrane</location>
        <topology evidence="1">Lipid-anchor</topology>
    </subcellularLocation>
</comment>
<dbReference type="Proteomes" id="UP000548978">
    <property type="component" value="Unassembled WGS sequence"/>
</dbReference>
<evidence type="ECO:0000256" key="5">
    <source>
        <dbReference type="SAM" id="SignalP"/>
    </source>
</evidence>
<comment type="similarity">
    <text evidence="2">Belongs to the rickettsiale 17 kDa surface antigen family.</text>
</comment>
<dbReference type="AlphaFoldDB" id="A0A7W9E7U7"/>
<organism evidence="7 8">
    <name type="scientific">Brevundimonas halotolerans</name>
    <dbReference type="NCBI Taxonomy" id="69670"/>
    <lineage>
        <taxon>Bacteria</taxon>
        <taxon>Pseudomonadati</taxon>
        <taxon>Pseudomonadota</taxon>
        <taxon>Alphaproteobacteria</taxon>
        <taxon>Caulobacterales</taxon>
        <taxon>Caulobacteraceae</taxon>
        <taxon>Brevundimonas</taxon>
    </lineage>
</organism>
<evidence type="ECO:0000256" key="3">
    <source>
        <dbReference type="ARBA" id="ARBA00015281"/>
    </source>
</evidence>
<evidence type="ECO:0000256" key="4">
    <source>
        <dbReference type="ARBA" id="ARBA00023288"/>
    </source>
</evidence>
<keyword evidence="4" id="KW-0449">Lipoprotein</keyword>
<reference evidence="7 8" key="1">
    <citation type="submission" date="2020-08" db="EMBL/GenBank/DDBJ databases">
        <title>Genomic Encyclopedia of Type Strains, Phase IV (KMG-IV): sequencing the most valuable type-strain genomes for metagenomic binning, comparative biology and taxonomic classification.</title>
        <authorList>
            <person name="Goeker M."/>
        </authorList>
    </citation>
    <scope>NUCLEOTIDE SEQUENCE [LARGE SCALE GENOMIC DNA]</scope>
    <source>
        <strain evidence="7 8">DSM 24448</strain>
    </source>
</reference>
<dbReference type="GO" id="GO:0009279">
    <property type="term" value="C:cell outer membrane"/>
    <property type="evidence" value="ECO:0007669"/>
    <property type="project" value="UniProtKB-SubCell"/>
</dbReference>
<feature type="chain" id="PRO_5031245070" description="17 kDa surface antigen" evidence="5">
    <location>
        <begin position="24"/>
        <end position="116"/>
    </location>
</feature>
<dbReference type="EMBL" id="JACIJB010000002">
    <property type="protein sequence ID" value="MBB5660055.1"/>
    <property type="molecule type" value="Genomic_DNA"/>
</dbReference>